<keyword evidence="3" id="KW-1185">Reference proteome</keyword>
<accession>A0A834TKN9</accession>
<keyword evidence="1" id="KW-1133">Transmembrane helix</keyword>
<evidence type="ECO:0000313" key="2">
    <source>
        <dbReference type="EMBL" id="KAF7823082.1"/>
    </source>
</evidence>
<dbReference type="EMBL" id="JAAIUW010000007">
    <property type="protein sequence ID" value="KAF7823082.1"/>
    <property type="molecule type" value="Genomic_DNA"/>
</dbReference>
<feature type="transmembrane region" description="Helical" evidence="1">
    <location>
        <begin position="76"/>
        <end position="95"/>
    </location>
</feature>
<evidence type="ECO:0000313" key="3">
    <source>
        <dbReference type="Proteomes" id="UP000634136"/>
    </source>
</evidence>
<dbReference type="AlphaFoldDB" id="A0A834TKN9"/>
<keyword evidence="1" id="KW-0812">Transmembrane</keyword>
<comment type="caution">
    <text evidence="2">The sequence shown here is derived from an EMBL/GenBank/DDBJ whole genome shotgun (WGS) entry which is preliminary data.</text>
</comment>
<name>A0A834TKN9_9FABA</name>
<reference evidence="2" key="1">
    <citation type="submission" date="2020-09" db="EMBL/GenBank/DDBJ databases">
        <title>Genome-Enabled Discovery of Anthraquinone Biosynthesis in Senna tora.</title>
        <authorList>
            <person name="Kang S.-H."/>
            <person name="Pandey R.P."/>
            <person name="Lee C.-M."/>
            <person name="Sim J.-S."/>
            <person name="Jeong J.-T."/>
            <person name="Choi B.-S."/>
            <person name="Jung M."/>
            <person name="Ginzburg D."/>
            <person name="Zhao K."/>
            <person name="Won S.Y."/>
            <person name="Oh T.-J."/>
            <person name="Yu Y."/>
            <person name="Kim N.-H."/>
            <person name="Lee O.R."/>
            <person name="Lee T.-H."/>
            <person name="Bashyal P."/>
            <person name="Kim T.-S."/>
            <person name="Lee W.-H."/>
            <person name="Kawkins C."/>
            <person name="Kim C.-K."/>
            <person name="Kim J.S."/>
            <person name="Ahn B.O."/>
            <person name="Rhee S.Y."/>
            <person name="Sohng J.K."/>
        </authorList>
    </citation>
    <scope>NUCLEOTIDE SEQUENCE</scope>
    <source>
        <tissue evidence="2">Leaf</tissue>
    </source>
</reference>
<protein>
    <submittedName>
        <fullName evidence="2">Calcium-binding protein PBP1</fullName>
    </submittedName>
</protein>
<sequence>MQTQKSRVGPQAVQRDHSLVFVHQKLEPITELLDQSFPSQFMGYHRKQVLEINLFVSALLEEAVPERALMKNVGCLGVWMLAISLSSIITTFDMWKLDWQRHLLSAPNFDPHIELGQYVQSVDLLHEGPPGIMKLSSPVKLLHLKLKYTGSPQSGPVLNGYGISFVPQGSQDLPCNTKFHTRNKTGSSLAFQEINWEFIFMPDKNVSVGSWKLCHCTDVPVSYSTKFPESLRVAVQFLDDEDGRFELQ</sequence>
<gene>
    <name evidence="2" type="ORF">G2W53_021226</name>
</gene>
<dbReference type="Proteomes" id="UP000634136">
    <property type="component" value="Unassembled WGS sequence"/>
</dbReference>
<evidence type="ECO:0000256" key="1">
    <source>
        <dbReference type="SAM" id="Phobius"/>
    </source>
</evidence>
<organism evidence="2 3">
    <name type="scientific">Senna tora</name>
    <dbReference type="NCBI Taxonomy" id="362788"/>
    <lineage>
        <taxon>Eukaryota</taxon>
        <taxon>Viridiplantae</taxon>
        <taxon>Streptophyta</taxon>
        <taxon>Embryophyta</taxon>
        <taxon>Tracheophyta</taxon>
        <taxon>Spermatophyta</taxon>
        <taxon>Magnoliopsida</taxon>
        <taxon>eudicotyledons</taxon>
        <taxon>Gunneridae</taxon>
        <taxon>Pentapetalae</taxon>
        <taxon>rosids</taxon>
        <taxon>fabids</taxon>
        <taxon>Fabales</taxon>
        <taxon>Fabaceae</taxon>
        <taxon>Caesalpinioideae</taxon>
        <taxon>Cassia clade</taxon>
        <taxon>Senna</taxon>
    </lineage>
</organism>
<proteinExistence type="predicted"/>
<keyword evidence="1" id="KW-0472">Membrane</keyword>